<dbReference type="Proteomes" id="UP001162640">
    <property type="component" value="Unassembled WGS sequence"/>
</dbReference>
<dbReference type="Gene3D" id="3.40.50.300">
    <property type="entry name" value="P-loop containing nucleotide triphosphate hydrolases"/>
    <property type="match status" value="2"/>
</dbReference>
<dbReference type="CDD" id="cd18787">
    <property type="entry name" value="SF2_C_DEAD"/>
    <property type="match status" value="1"/>
</dbReference>
<comment type="caution">
    <text evidence="10">The sequence shown here is derived from an EMBL/GenBank/DDBJ whole genome shotgun (WGS) entry which is preliminary data.</text>
</comment>
<protein>
    <recommendedName>
        <fullName evidence="5">ATP-dependent RNA helicase</fullName>
        <ecNumber evidence="5">3.6.4.13</ecNumber>
    </recommendedName>
</protein>
<feature type="compositionally biased region" description="Low complexity" evidence="6">
    <location>
        <begin position="1"/>
        <end position="12"/>
    </location>
</feature>
<evidence type="ECO:0000256" key="1">
    <source>
        <dbReference type="ARBA" id="ARBA00022741"/>
    </source>
</evidence>
<feature type="compositionally biased region" description="Basic and acidic residues" evidence="6">
    <location>
        <begin position="1321"/>
        <end position="1331"/>
    </location>
</feature>
<dbReference type="Pfam" id="PF00270">
    <property type="entry name" value="DEAD"/>
    <property type="match status" value="1"/>
</dbReference>
<keyword evidence="7" id="KW-0812">Transmembrane</keyword>
<keyword evidence="7" id="KW-0472">Membrane</keyword>
<evidence type="ECO:0000256" key="4">
    <source>
        <dbReference type="ARBA" id="ARBA00022884"/>
    </source>
</evidence>
<dbReference type="PROSITE" id="PS51194">
    <property type="entry name" value="HELICASE_CTER"/>
    <property type="match status" value="1"/>
</dbReference>
<comment type="catalytic activity">
    <reaction evidence="5">
        <text>ATP + H2O = ADP + phosphate + H(+)</text>
        <dbReference type="Rhea" id="RHEA:13065"/>
        <dbReference type="ChEBI" id="CHEBI:15377"/>
        <dbReference type="ChEBI" id="CHEBI:15378"/>
        <dbReference type="ChEBI" id="CHEBI:30616"/>
        <dbReference type="ChEBI" id="CHEBI:43474"/>
        <dbReference type="ChEBI" id="CHEBI:456216"/>
        <dbReference type="EC" id="3.6.4.13"/>
    </reaction>
</comment>
<proteinExistence type="inferred from homology"/>
<evidence type="ECO:0000256" key="6">
    <source>
        <dbReference type="SAM" id="MobiDB-lite"/>
    </source>
</evidence>
<sequence>MSSSSSSDSSEPPSKRSKPSSEPSPSLSIEPIPTSTLSPLLHPLLLPPLLSKHSTLLPLQSTLLPSLLPPSTLLNPRDLILTSPTGSGKTLTFILPVLNAILKLGLEGLRAIVILPTVNLSKQVYSSFLDFTSSERIMLLKDGEFEGQAVTLGIKKKEYSLKPNNKVVSSPNILITTPGLFKRMSSLAISQEIRWLGKLKWLVIDEVDRLIGQKYNNWYYSLKLEENLRTTAATRRGGGWDGEVNYLRDELSPIRKLMFSATPADSVTRDQNFKTNFPRKMVFDGYKVIEEGGESKVNKKIKQRFTKVLGEEKPAVLYAILPEEGTTLIFCNSVSTVHRLTRYLQLRGVNAFELSSKIGEKSRNRIIGMKKDRVIVSTESGGRGLNVNCDFVVNYDLPGSKESYVHRCGRTGRGFSSGKVESFFREGEYWGIFKEEGQEPPRSRLLSSGKAAKMELVSSTSPANVVDVQAAKTYANSLLPRDGKGAKLTDVPIGSHFMKRNPEAIKALGKKDRDSVPATSELLEILKAEEQRSGTTFTKKFGAGVSLYLKMLSLFAWTFTAMGLLSIPSLTAFIMGHGEGEVADLSMTTLANLPEVDSLGNHVEMAPWGSLDQRQIFVLLSYFDAAQIALCMASFLFLIYKQHQFEVDTDILQTTPGDYTIFVSGLPDDVEPEEISNYFEKVLSHEDSNVFTPEEVGEGCHSVADVTLHKAYASVLDRSLEIAELEKKLHILVTEHKVPPAKKVKNTRAQLQKLNEAQDKDLDAEKRPVCAFVTFENDEGKDNVMKLWRQLKINSKRKAAKACCRIECCCPTPEELHPPPTLETPDYLFRDTIKLKIQRAKEPEDINFANLEKTKFETFMGKFWSFLLCWIVLIVCLALIFGIKTHSKQLKPTAVCNNEVDYTYEMSVESSHNHECYCMTKGMEDFDHCSEVFYSMIYSYSASFFTAIINVILATVIKKSAKWQLWTSYSSERAVVLVATFVAQFTNTCVILVAVELDWTKIIGFNFWTYLPGFSGAINSHDSTDYADAAEHSHFGVEWYQVVGSSILLNLIINSVMPHMILSVTKAMTNYKNWWASWSWSCFTCCGGVGCCDGQPRAPTQSALNRMYAKKASFNLEQKYSFVLTTVFIVNSFSSTMPIMPWLGAFTFTILYRIDKHNIIHYYTDVSRKRYETEISHVAALMFPSSCLIHCLCSIVLTSDPFLVPNTVHEKTTFMGFELFHRALLPNTIHMTGLGAVFAVIIMFLNFQKFATFVKDLFKDPTQSTAEEEEEDNPTWTQTLKDNKFNTEQVFSYEVVKHPEYRHCFELTIDGAEVGSSGDIEEGRESIDISRRSRTASKLSHRSTSFSETQRECITEEGFELKEKVDELEEVKEEVKVVEVEKVEKVVEVEKVENVVKEAKVQPVQSCSVGDSVTSIWGQGTVEQIREDGTVCFTLENWELAYGSNVKMFLNKKSVRVLE</sequence>
<feature type="transmembrane region" description="Helical" evidence="7">
    <location>
        <begin position="974"/>
        <end position="995"/>
    </location>
</feature>
<feature type="transmembrane region" description="Helical" evidence="7">
    <location>
        <begin position="616"/>
        <end position="640"/>
    </location>
</feature>
<dbReference type="PROSITE" id="PS51192">
    <property type="entry name" value="HELICASE_ATP_BIND_1"/>
    <property type="match status" value="1"/>
</dbReference>
<dbReference type="InterPro" id="IPR035979">
    <property type="entry name" value="RBD_domain_sf"/>
</dbReference>
<dbReference type="SUPFAM" id="SSF54928">
    <property type="entry name" value="RNA-binding domain, RBD"/>
    <property type="match status" value="1"/>
</dbReference>
<keyword evidence="5" id="KW-0347">Helicase</keyword>
<feature type="compositionally biased region" description="Basic residues" evidence="6">
    <location>
        <begin position="1332"/>
        <end position="1341"/>
    </location>
</feature>
<feature type="transmembrane region" description="Helical" evidence="7">
    <location>
        <begin position="1229"/>
        <end position="1247"/>
    </location>
</feature>
<dbReference type="InterPro" id="IPR001650">
    <property type="entry name" value="Helicase_C-like"/>
</dbReference>
<feature type="transmembrane region" description="Helical" evidence="7">
    <location>
        <begin position="863"/>
        <end position="883"/>
    </location>
</feature>
<accession>A0A9W7DNY9</accession>
<dbReference type="GO" id="GO:0003723">
    <property type="term" value="F:RNA binding"/>
    <property type="evidence" value="ECO:0007669"/>
    <property type="project" value="UniProtKB-UniRule"/>
</dbReference>
<feature type="region of interest" description="Disordered" evidence="6">
    <location>
        <begin position="1"/>
        <end position="29"/>
    </location>
</feature>
<dbReference type="EMBL" id="BLQM01000007">
    <property type="protein sequence ID" value="GMH49070.1"/>
    <property type="molecule type" value="Genomic_DNA"/>
</dbReference>
<keyword evidence="7" id="KW-1133">Transmembrane helix</keyword>
<dbReference type="EC" id="3.6.4.13" evidence="5"/>
<evidence type="ECO:0000256" key="5">
    <source>
        <dbReference type="RuleBase" id="RU365068"/>
    </source>
</evidence>
<feature type="domain" description="Helicase ATP-binding" evidence="8">
    <location>
        <begin position="70"/>
        <end position="281"/>
    </location>
</feature>
<organism evidence="10 11">
    <name type="scientific">Triparma laevis f. inornata</name>
    <dbReference type="NCBI Taxonomy" id="1714386"/>
    <lineage>
        <taxon>Eukaryota</taxon>
        <taxon>Sar</taxon>
        <taxon>Stramenopiles</taxon>
        <taxon>Ochrophyta</taxon>
        <taxon>Bolidophyceae</taxon>
        <taxon>Parmales</taxon>
        <taxon>Triparmaceae</taxon>
        <taxon>Triparma</taxon>
    </lineage>
</organism>
<dbReference type="PANTHER" id="PTHR24031">
    <property type="entry name" value="RNA HELICASE"/>
    <property type="match status" value="1"/>
</dbReference>
<evidence type="ECO:0000256" key="3">
    <source>
        <dbReference type="ARBA" id="ARBA00022840"/>
    </source>
</evidence>
<reference evidence="11" key="1">
    <citation type="journal article" date="2023" name="Commun. Biol.">
        <title>Genome analysis of Parmales, the sister group of diatoms, reveals the evolutionary specialization of diatoms from phago-mixotrophs to photoautotrophs.</title>
        <authorList>
            <person name="Ban H."/>
            <person name="Sato S."/>
            <person name="Yoshikawa S."/>
            <person name="Yamada K."/>
            <person name="Nakamura Y."/>
            <person name="Ichinomiya M."/>
            <person name="Sato N."/>
            <person name="Blanc-Mathieu R."/>
            <person name="Endo H."/>
            <person name="Kuwata A."/>
            <person name="Ogata H."/>
        </authorList>
    </citation>
    <scope>NUCLEOTIDE SEQUENCE [LARGE SCALE GENOMIC DNA]</scope>
</reference>
<keyword evidence="4 5" id="KW-0694">RNA-binding</keyword>
<dbReference type="InterPro" id="IPR011545">
    <property type="entry name" value="DEAD/DEAH_box_helicase_dom"/>
</dbReference>
<feature type="compositionally biased region" description="Low complexity" evidence="6">
    <location>
        <begin position="20"/>
        <end position="29"/>
    </location>
</feature>
<evidence type="ECO:0000259" key="8">
    <source>
        <dbReference type="PROSITE" id="PS51192"/>
    </source>
</evidence>
<feature type="transmembrane region" description="Helical" evidence="7">
    <location>
        <begin position="1039"/>
        <end position="1062"/>
    </location>
</feature>
<evidence type="ECO:0000259" key="9">
    <source>
        <dbReference type="PROSITE" id="PS51194"/>
    </source>
</evidence>
<feature type="region of interest" description="Disordered" evidence="6">
    <location>
        <begin position="1316"/>
        <end position="1344"/>
    </location>
</feature>
<dbReference type="SMART" id="SM00487">
    <property type="entry name" value="DEXDc"/>
    <property type="match status" value="1"/>
</dbReference>
<evidence type="ECO:0000256" key="7">
    <source>
        <dbReference type="SAM" id="Phobius"/>
    </source>
</evidence>
<dbReference type="GO" id="GO:0003724">
    <property type="term" value="F:RNA helicase activity"/>
    <property type="evidence" value="ECO:0007669"/>
    <property type="project" value="UniProtKB-EC"/>
</dbReference>
<dbReference type="Pfam" id="PF00271">
    <property type="entry name" value="Helicase_C"/>
    <property type="match status" value="1"/>
</dbReference>
<dbReference type="InterPro" id="IPR027417">
    <property type="entry name" value="P-loop_NTPase"/>
</dbReference>
<keyword evidence="1 5" id="KW-0547">Nucleotide-binding</keyword>
<dbReference type="SMART" id="SM00490">
    <property type="entry name" value="HELICc"/>
    <property type="match status" value="1"/>
</dbReference>
<dbReference type="GO" id="GO:0005524">
    <property type="term" value="F:ATP binding"/>
    <property type="evidence" value="ECO:0007669"/>
    <property type="project" value="UniProtKB-UniRule"/>
</dbReference>
<keyword evidence="2 5" id="KW-0378">Hydrolase</keyword>
<name>A0A9W7DNY9_9STRA</name>
<dbReference type="Gene3D" id="3.30.70.330">
    <property type="match status" value="1"/>
</dbReference>
<feature type="transmembrane region" description="Helical" evidence="7">
    <location>
        <begin position="1116"/>
        <end position="1133"/>
    </location>
</feature>
<evidence type="ECO:0000313" key="11">
    <source>
        <dbReference type="Proteomes" id="UP001162640"/>
    </source>
</evidence>
<comment type="domain">
    <text evidence="5">The Q motif is unique to and characteristic of the DEAD box family of RNA helicases and controls ATP binding and hydrolysis.</text>
</comment>
<dbReference type="GO" id="GO:0016787">
    <property type="term" value="F:hydrolase activity"/>
    <property type="evidence" value="ECO:0007669"/>
    <property type="project" value="UniProtKB-KW"/>
</dbReference>
<comment type="similarity">
    <text evidence="5">Belongs to the DEAD box helicase family.</text>
</comment>
<dbReference type="InterPro" id="IPR012677">
    <property type="entry name" value="Nucleotide-bd_a/b_plait_sf"/>
</dbReference>
<evidence type="ECO:0000313" key="10">
    <source>
        <dbReference type="EMBL" id="GMH49070.1"/>
    </source>
</evidence>
<keyword evidence="3 5" id="KW-0067">ATP-binding</keyword>
<evidence type="ECO:0000256" key="2">
    <source>
        <dbReference type="ARBA" id="ARBA00022801"/>
    </source>
</evidence>
<feature type="domain" description="Helicase C-terminal" evidence="9">
    <location>
        <begin position="300"/>
        <end position="469"/>
    </location>
</feature>
<gene>
    <name evidence="10" type="ORF">TL16_g00437</name>
</gene>
<dbReference type="SUPFAM" id="SSF52540">
    <property type="entry name" value="P-loop containing nucleoside triphosphate hydrolases"/>
    <property type="match status" value="1"/>
</dbReference>
<comment type="function">
    <text evidence="5">RNA helicase.</text>
</comment>
<feature type="transmembrane region" description="Helical" evidence="7">
    <location>
        <begin position="932"/>
        <end position="953"/>
    </location>
</feature>
<dbReference type="InterPro" id="IPR014001">
    <property type="entry name" value="Helicase_ATP-bd"/>
</dbReference>